<dbReference type="Pfam" id="PF02308">
    <property type="entry name" value="MgtC"/>
    <property type="match status" value="1"/>
</dbReference>
<keyword evidence="6 7" id="KW-0472">Membrane</keyword>
<evidence type="ECO:0000256" key="5">
    <source>
        <dbReference type="ARBA" id="ARBA00022989"/>
    </source>
</evidence>
<reference evidence="9 10" key="1">
    <citation type="submission" date="2019-10" db="EMBL/GenBank/DDBJ databases">
        <title>Description of Paenibacillus choica sp. nov.</title>
        <authorList>
            <person name="Carlier A."/>
            <person name="Qi S."/>
        </authorList>
    </citation>
    <scope>NUCLEOTIDE SEQUENCE [LARGE SCALE GENOMIC DNA]</scope>
    <source>
        <strain evidence="9 10">LMG 31460</strain>
    </source>
</reference>
<dbReference type="InterPro" id="IPR049177">
    <property type="entry name" value="MgtC_SapB_SrpB_YhiD_N"/>
</dbReference>
<comment type="subcellular location">
    <subcellularLocation>
        <location evidence="1">Cell membrane</location>
        <topology evidence="1">Multi-pass membrane protein</topology>
    </subcellularLocation>
</comment>
<evidence type="ECO:0000256" key="6">
    <source>
        <dbReference type="ARBA" id="ARBA00023136"/>
    </source>
</evidence>
<dbReference type="Proteomes" id="UP000658690">
    <property type="component" value="Unassembled WGS sequence"/>
</dbReference>
<evidence type="ECO:0000313" key="9">
    <source>
        <dbReference type="EMBL" id="NOU91177.1"/>
    </source>
</evidence>
<evidence type="ECO:0000259" key="8">
    <source>
        <dbReference type="Pfam" id="PF02308"/>
    </source>
</evidence>
<evidence type="ECO:0000256" key="7">
    <source>
        <dbReference type="SAM" id="Phobius"/>
    </source>
</evidence>
<gene>
    <name evidence="9" type="ORF">GC102_36435</name>
</gene>
<dbReference type="InterPro" id="IPR003416">
    <property type="entry name" value="MgtC/SapB/SrpB/YhiD_fam"/>
</dbReference>
<feature type="transmembrane region" description="Helical" evidence="7">
    <location>
        <begin position="79"/>
        <end position="96"/>
    </location>
</feature>
<evidence type="ECO:0000256" key="4">
    <source>
        <dbReference type="ARBA" id="ARBA00022692"/>
    </source>
</evidence>
<name>A0ABX1ZCW8_9BACL</name>
<comment type="caution">
    <text evidence="9">The sequence shown here is derived from an EMBL/GenBank/DDBJ whole genome shotgun (WGS) entry which is preliminary data.</text>
</comment>
<dbReference type="PRINTS" id="PR01837">
    <property type="entry name" value="MGTCSAPBPROT"/>
</dbReference>
<feature type="transmembrane region" description="Helical" evidence="7">
    <location>
        <begin position="40"/>
        <end position="59"/>
    </location>
</feature>
<comment type="similarity">
    <text evidence="2">Belongs to the MgtC/SapB family.</text>
</comment>
<protein>
    <submittedName>
        <fullName evidence="9">Magnesium transporter MgtC</fullName>
    </submittedName>
</protein>
<keyword evidence="3" id="KW-1003">Cell membrane</keyword>
<evidence type="ECO:0000313" key="10">
    <source>
        <dbReference type="Proteomes" id="UP000658690"/>
    </source>
</evidence>
<evidence type="ECO:0000256" key="1">
    <source>
        <dbReference type="ARBA" id="ARBA00004651"/>
    </source>
</evidence>
<evidence type="ECO:0000256" key="2">
    <source>
        <dbReference type="ARBA" id="ARBA00009298"/>
    </source>
</evidence>
<sequence>MTTVGSVWQISHLDLIVRMVLAVVLGGLIGLERELNNHAAGFRTHILVCLGSATIMLLSEYGFSDFVNEPNVRIDPSRLAAQVVSGIGFLGAGAILRNGSVIKGLTTAASVWLVAAIGLSVGAGFITGALVCTFLVLISLYLLNKWEKHFLRHRRTHEIEIMINEHPGFLSLVTSRFGEQGIQVTNLKMMPGSESSLVSGNTENTPMMHLIFSLRCPKHEKLLAAYEQIAALDIVVRMEAANFIFHKKVA</sequence>
<dbReference type="RefSeq" id="WP_171693881.1">
    <property type="nucleotide sequence ID" value="NZ_WHOC01000184.1"/>
</dbReference>
<keyword evidence="5 7" id="KW-1133">Transmembrane helix</keyword>
<dbReference type="EMBL" id="WHOC01000184">
    <property type="protein sequence ID" value="NOU91177.1"/>
    <property type="molecule type" value="Genomic_DNA"/>
</dbReference>
<evidence type="ECO:0000256" key="3">
    <source>
        <dbReference type="ARBA" id="ARBA00022475"/>
    </source>
</evidence>
<keyword evidence="10" id="KW-1185">Reference proteome</keyword>
<accession>A0ABX1ZCW8</accession>
<organism evidence="9 10">
    <name type="scientific">Paenibacillus germinis</name>
    <dbReference type="NCBI Taxonomy" id="2654979"/>
    <lineage>
        <taxon>Bacteria</taxon>
        <taxon>Bacillati</taxon>
        <taxon>Bacillota</taxon>
        <taxon>Bacilli</taxon>
        <taxon>Bacillales</taxon>
        <taxon>Paenibacillaceae</taxon>
        <taxon>Paenibacillus</taxon>
    </lineage>
</organism>
<feature type="transmembrane region" description="Helical" evidence="7">
    <location>
        <begin position="15"/>
        <end position="31"/>
    </location>
</feature>
<feature type="transmembrane region" description="Helical" evidence="7">
    <location>
        <begin position="101"/>
        <end position="119"/>
    </location>
</feature>
<dbReference type="PANTHER" id="PTHR33778:SF1">
    <property type="entry name" value="MAGNESIUM TRANSPORTER YHID-RELATED"/>
    <property type="match status" value="1"/>
</dbReference>
<feature type="domain" description="MgtC/SapB/SrpB/YhiD N-terminal" evidence="8">
    <location>
        <begin position="19"/>
        <end position="148"/>
    </location>
</feature>
<proteinExistence type="inferred from homology"/>
<dbReference type="PANTHER" id="PTHR33778">
    <property type="entry name" value="PROTEIN MGTC"/>
    <property type="match status" value="1"/>
</dbReference>
<keyword evidence="4 7" id="KW-0812">Transmembrane</keyword>